<feature type="domain" description="C3H1-type" evidence="3">
    <location>
        <begin position="652"/>
        <end position="680"/>
    </location>
</feature>
<evidence type="ECO:0000259" key="3">
    <source>
        <dbReference type="PROSITE" id="PS50103"/>
    </source>
</evidence>
<dbReference type="RefSeq" id="XP_012770431.1">
    <property type="nucleotide sequence ID" value="XM_012914977.1"/>
</dbReference>
<sequence>MDKLSDVSPVLKGADTNLSTYSNWVKSFYEKFLTSLQSQPDLSDHSPRLTPLTGALSALLSTMHDHKHFSAAVSRKLADLQTQLVTLTPSAFSQASPLLNVVRAGVQAFHGELAKQYVSRYSGETFGAELVEKDKLTPYGTKLSKLFLSVVSTLRSSLASLRRGSRNLSGQQATAFSDLARLVADQGYDVCDSTTEQNGEVKRHLTGKGIQMYLVGNDYNHVYHTDNNVRRPLENMYIYLNDYYKIGHIATSSSKRRPCSIYEMLCWLSGLPCNDVYEDLWRDAVSELFVDPKNQPTENGDIPVTVVSEQPLQAYPHPIECNEAQRAVKRLCSRAYDVLTEIIGYGDAYTIYAVDLCNNSLNLHYPTDAASCLELLLDILRRLLPVFRFLHSQCKLGTKHFGWSNCLYGKDILNGKSHCDKHPDDKQTDCLPRSPLQAYLSDTLTGHLPHHVTSIGCKSVCSNCPKGLPGQPCLTPLGFRGFSGSTKPGKHLSKVLTNFFDKLDVTPIFGLMTKPPSTLPEHFQFALSLSNMLKNDGSRTNDVKTAFDTSAREESIDLYKEPDKLTTALRNAYGSHGSSGHSKFTEVDLSTLSVSTPCTFASSDKLHCAPYLKSLCEDSYTYLAEKHSELYFSWALYLPLALYDCLKSLLDSFGNISCRDWGCSRCTHGTKCSRGKHGIENCQCRGIVECRGVSSTFYSYGFTFGDSTKLHGDTSKSYCHHFHIQLKNVLQSTHFTALFKECDNYMWMIRQPFIWLNVALWSLSLFYLICVMVGRLDVLHIRSHLRSPSSHRITAQSLLAAAQVGRLAKISYLQP</sequence>
<proteinExistence type="predicted"/>
<reference evidence="4" key="2">
    <citation type="submission" date="2014-06" db="EMBL/GenBank/DDBJ databases">
        <authorList>
            <person name="Aslett M."/>
            <person name="De Silva Nishadi"/>
        </authorList>
    </citation>
    <scope>NUCLEOTIDE SEQUENCE</scope>
    <source>
        <strain evidence="4">Bond</strain>
    </source>
</reference>
<accession>A0A061BKM4</accession>
<keyword evidence="1" id="KW-0479">Metal-binding</keyword>
<evidence type="ECO:0000256" key="1">
    <source>
        <dbReference type="PROSITE-ProRule" id="PRU00723"/>
    </source>
</evidence>
<feature type="zinc finger region" description="C3H1-type" evidence="1">
    <location>
        <begin position="652"/>
        <end position="680"/>
    </location>
</feature>
<dbReference type="PROSITE" id="PS50103">
    <property type="entry name" value="ZF_C3H1"/>
    <property type="match status" value="1"/>
</dbReference>
<keyword evidence="1" id="KW-0862">Zinc</keyword>
<reference evidence="4" key="1">
    <citation type="journal article" date="2014" name="Nucleic Acids Res.">
        <title>The evolutionary dynamics of variant antigen genes in Babesia reveal a history of genomic innovation underlying host-parasite interaction.</title>
        <authorList>
            <person name="Jackson A.P."/>
            <person name="Otto T.D."/>
            <person name="Darby A."/>
            <person name="Ramaprasad A."/>
            <person name="Xia D."/>
            <person name="Echaide I.E."/>
            <person name="Farber M."/>
            <person name="Gahlot S."/>
            <person name="Gamble J."/>
            <person name="Gupta D."/>
            <person name="Gupta Y."/>
            <person name="Jackson L."/>
            <person name="Malandrin L."/>
            <person name="Malas T.B."/>
            <person name="Moussa E."/>
            <person name="Nair M."/>
            <person name="Reid AJ."/>
            <person name="Sanders M."/>
            <person name="Sharma J."/>
            <person name="Tracey A."/>
            <person name="Quail M.A."/>
            <person name="Weir W."/>
            <person name="Wastling J.M."/>
            <person name="Hall N."/>
            <person name="Willadsen P."/>
            <person name="Lingelbach K."/>
            <person name="Shiels B."/>
            <person name="Tait A."/>
            <person name="Berriman M."/>
            <person name="Allred D.R."/>
            <person name="Pain A."/>
        </authorList>
    </citation>
    <scope>NUCLEOTIDE SEQUENCE</scope>
    <source>
        <strain evidence="4">Bond</strain>
    </source>
</reference>
<organism evidence="4">
    <name type="scientific">Babesia bigemina</name>
    <dbReference type="NCBI Taxonomy" id="5866"/>
    <lineage>
        <taxon>Eukaryota</taxon>
        <taxon>Sar</taxon>
        <taxon>Alveolata</taxon>
        <taxon>Apicomplexa</taxon>
        <taxon>Aconoidasida</taxon>
        <taxon>Piroplasmida</taxon>
        <taxon>Babesiidae</taxon>
        <taxon>Babesia</taxon>
    </lineage>
</organism>
<keyword evidence="2" id="KW-1133">Transmembrane helix</keyword>
<dbReference type="GeneID" id="24561711"/>
<dbReference type="OrthoDB" id="365890at2759"/>
<evidence type="ECO:0000313" key="4">
    <source>
        <dbReference type="EMBL" id="CDR71485.1"/>
    </source>
</evidence>
<dbReference type="KEGG" id="bbig:BBBOND_0001360"/>
<keyword evidence="1" id="KW-0863">Zinc-finger</keyword>
<dbReference type="EMBL" id="LK054933">
    <property type="protein sequence ID" value="CDR71485.1"/>
    <property type="molecule type" value="Genomic_DNA"/>
</dbReference>
<dbReference type="AlphaFoldDB" id="A0A061BKM4"/>
<dbReference type="VEuPathDB" id="PiroplasmaDB:BBBOND_0001360"/>
<dbReference type="InterPro" id="IPR000571">
    <property type="entry name" value="Znf_CCCH"/>
</dbReference>
<gene>
    <name evidence="4" type="ORF">BBBOND_0001360</name>
</gene>
<name>A0A061BKM4_BABBI</name>
<evidence type="ECO:0000256" key="2">
    <source>
        <dbReference type="SAM" id="Phobius"/>
    </source>
</evidence>
<keyword evidence="2" id="KW-0472">Membrane</keyword>
<keyword evidence="2" id="KW-0812">Transmembrane</keyword>
<feature type="transmembrane region" description="Helical" evidence="2">
    <location>
        <begin position="753"/>
        <end position="776"/>
    </location>
</feature>
<dbReference type="GO" id="GO:0008270">
    <property type="term" value="F:zinc ion binding"/>
    <property type="evidence" value="ECO:0007669"/>
    <property type="project" value="UniProtKB-KW"/>
</dbReference>
<protein>
    <recommendedName>
        <fullName evidence="3">C3H1-type domain-containing protein</fullName>
    </recommendedName>
</protein>